<feature type="region of interest" description="Disordered" evidence="1">
    <location>
        <begin position="253"/>
        <end position="278"/>
    </location>
</feature>
<dbReference type="RefSeq" id="WP_252811184.1">
    <property type="nucleotide sequence ID" value="NZ_BAAABM010000024.1"/>
</dbReference>
<name>A0ABN0WKK8_9ACTN</name>
<protein>
    <recommendedName>
        <fullName evidence="4">Integral membrane protein</fullName>
    </recommendedName>
</protein>
<organism evidence="2 3">
    <name type="scientific">Actinoallomurus spadix</name>
    <dbReference type="NCBI Taxonomy" id="79912"/>
    <lineage>
        <taxon>Bacteria</taxon>
        <taxon>Bacillati</taxon>
        <taxon>Actinomycetota</taxon>
        <taxon>Actinomycetes</taxon>
        <taxon>Streptosporangiales</taxon>
        <taxon>Thermomonosporaceae</taxon>
        <taxon>Actinoallomurus</taxon>
    </lineage>
</organism>
<reference evidence="2 3" key="1">
    <citation type="journal article" date="2019" name="Int. J. Syst. Evol. Microbiol.">
        <title>The Global Catalogue of Microorganisms (GCM) 10K type strain sequencing project: providing services to taxonomists for standard genome sequencing and annotation.</title>
        <authorList>
            <consortium name="The Broad Institute Genomics Platform"/>
            <consortium name="The Broad Institute Genome Sequencing Center for Infectious Disease"/>
            <person name="Wu L."/>
            <person name="Ma J."/>
        </authorList>
    </citation>
    <scope>NUCLEOTIDE SEQUENCE [LARGE SCALE GENOMIC DNA]</scope>
    <source>
        <strain evidence="2 3">JCM 3146</strain>
    </source>
</reference>
<keyword evidence="3" id="KW-1185">Reference proteome</keyword>
<gene>
    <name evidence="2" type="ORF">GCM10010151_32780</name>
</gene>
<accession>A0ABN0WKK8</accession>
<evidence type="ECO:0000313" key="2">
    <source>
        <dbReference type="EMBL" id="GAA0340624.1"/>
    </source>
</evidence>
<comment type="caution">
    <text evidence="2">The sequence shown here is derived from an EMBL/GenBank/DDBJ whole genome shotgun (WGS) entry which is preliminary data.</text>
</comment>
<feature type="compositionally biased region" description="Gly residues" evidence="1">
    <location>
        <begin position="7"/>
        <end position="21"/>
    </location>
</feature>
<feature type="region of interest" description="Disordered" evidence="1">
    <location>
        <begin position="1"/>
        <end position="25"/>
    </location>
</feature>
<feature type="compositionally biased region" description="Basic and acidic residues" evidence="1">
    <location>
        <begin position="269"/>
        <end position="278"/>
    </location>
</feature>
<evidence type="ECO:0000313" key="3">
    <source>
        <dbReference type="Proteomes" id="UP001501822"/>
    </source>
</evidence>
<evidence type="ECO:0000256" key="1">
    <source>
        <dbReference type="SAM" id="MobiDB-lite"/>
    </source>
</evidence>
<evidence type="ECO:0008006" key="4">
    <source>
        <dbReference type="Google" id="ProtNLM"/>
    </source>
</evidence>
<sequence length="278" mass="28823">MDSAGGLPSGRGAGPPSGRGAGRSRPAWITGAVAEARRLTAEPLVRLRRGRLPLAFGSATAVLLLWSLHFSALGTRIVRLISDVSASTPFYLAVVRLPASMYAPAPNLPVWGSLLQVLAVFGIAETYLGRRRTLTIALTATFLCTLSGRIMCYLGPHTIVGLPWIARYASDTGPSAAVVALVAYLCCVRRAPRTLTVLLTSMVTEVTLLPNLAGREHVVAIALGVVAALAGPAAARLRRAARAAPPVAVEAVTPAAAPAGPSPPPESGIVRDDHAGLR</sequence>
<dbReference type="Proteomes" id="UP001501822">
    <property type="component" value="Unassembled WGS sequence"/>
</dbReference>
<proteinExistence type="predicted"/>
<dbReference type="EMBL" id="BAAABM010000024">
    <property type="protein sequence ID" value="GAA0340624.1"/>
    <property type="molecule type" value="Genomic_DNA"/>
</dbReference>